<dbReference type="Pfam" id="PF12079">
    <property type="entry name" value="DUF3558"/>
    <property type="match status" value="1"/>
</dbReference>
<proteinExistence type="predicted"/>
<evidence type="ECO:0000313" key="2">
    <source>
        <dbReference type="EMBL" id="AHH95483.1"/>
    </source>
</evidence>
<evidence type="ECO:0000256" key="1">
    <source>
        <dbReference type="SAM" id="MobiDB-lite"/>
    </source>
</evidence>
<dbReference type="EMBL" id="CP007155">
    <property type="protein sequence ID" value="AHH95483.1"/>
    <property type="molecule type" value="Genomic_DNA"/>
</dbReference>
<dbReference type="InterPro" id="IPR024520">
    <property type="entry name" value="DUF3558"/>
</dbReference>
<evidence type="ECO:0000313" key="3">
    <source>
        <dbReference type="Proteomes" id="UP000019225"/>
    </source>
</evidence>
<sequence>MMLFRMKGKSVRRGVFAVGLIVVAFVTVGCTGSPVQGDPGPVKTPVTSEATTSASTGSNTSGPTLATLNPCDLLSSADISAIGGSEAGKKSTLAGAPTCDWGVGAAGVNVLVLVDKGTADLSTSGKITETQFGSHQARELRGSAGECRIAIAVTSKSRVDVTGVDDSGSQDKACALGEKAAKLVEPKLPKS</sequence>
<protein>
    <submittedName>
        <fullName evidence="2">Putative secreted protein</fullName>
    </submittedName>
</protein>
<organism evidence="2 3">
    <name type="scientific">Kutzneria albida DSM 43870</name>
    <dbReference type="NCBI Taxonomy" id="1449976"/>
    <lineage>
        <taxon>Bacteria</taxon>
        <taxon>Bacillati</taxon>
        <taxon>Actinomycetota</taxon>
        <taxon>Actinomycetes</taxon>
        <taxon>Pseudonocardiales</taxon>
        <taxon>Pseudonocardiaceae</taxon>
        <taxon>Kutzneria</taxon>
    </lineage>
</organism>
<accession>W5W2R5</accession>
<dbReference type="STRING" id="1449976.KALB_2114"/>
<dbReference type="OrthoDB" id="3623907at2"/>
<dbReference type="Proteomes" id="UP000019225">
    <property type="component" value="Chromosome"/>
</dbReference>
<reference evidence="2 3" key="1">
    <citation type="journal article" date="2014" name="BMC Genomics">
        <title>Complete genome sequence of producer of the glycopeptide antibiotic Aculeximycin Kutzneria albida DSM 43870T, a representative of minor genus of Pseudonocardiaceae.</title>
        <authorList>
            <person name="Rebets Y."/>
            <person name="Tokovenko B."/>
            <person name="Lushchyk I."/>
            <person name="Ruckert C."/>
            <person name="Zaburannyi N."/>
            <person name="Bechthold A."/>
            <person name="Kalinowski J."/>
            <person name="Luzhetskyy A."/>
        </authorList>
    </citation>
    <scope>NUCLEOTIDE SEQUENCE [LARGE SCALE GENOMIC DNA]</scope>
    <source>
        <strain evidence="2">DSM 43870</strain>
    </source>
</reference>
<dbReference type="KEGG" id="kal:KALB_2114"/>
<dbReference type="PROSITE" id="PS51257">
    <property type="entry name" value="PROKAR_LIPOPROTEIN"/>
    <property type="match status" value="1"/>
</dbReference>
<dbReference type="AlphaFoldDB" id="W5W2R5"/>
<gene>
    <name evidence="2" type="ORF">KALB_2114</name>
</gene>
<keyword evidence="3" id="KW-1185">Reference proteome</keyword>
<dbReference type="eggNOG" id="ENOG50342RH">
    <property type="taxonomic scope" value="Bacteria"/>
</dbReference>
<feature type="region of interest" description="Disordered" evidence="1">
    <location>
        <begin position="34"/>
        <end position="62"/>
    </location>
</feature>
<dbReference type="RefSeq" id="WP_025355660.1">
    <property type="nucleotide sequence ID" value="NZ_CP007155.1"/>
</dbReference>
<dbReference type="HOGENOM" id="CLU_1419823_0_0_11"/>
<name>W5W2R5_9PSEU</name>
<feature type="compositionally biased region" description="Low complexity" evidence="1">
    <location>
        <begin position="44"/>
        <end position="62"/>
    </location>
</feature>